<feature type="domain" description="Heterokaryon incompatibility" evidence="1">
    <location>
        <begin position="91"/>
        <end position="272"/>
    </location>
</feature>
<evidence type="ECO:0000313" key="3">
    <source>
        <dbReference type="Proteomes" id="UP001152300"/>
    </source>
</evidence>
<dbReference type="Pfam" id="PF26639">
    <property type="entry name" value="Het-6_barrel"/>
    <property type="match status" value="1"/>
</dbReference>
<dbReference type="AlphaFoldDB" id="A0A9X0A9A7"/>
<evidence type="ECO:0000259" key="1">
    <source>
        <dbReference type="Pfam" id="PF06985"/>
    </source>
</evidence>
<dbReference type="Pfam" id="PF06985">
    <property type="entry name" value="HET"/>
    <property type="match status" value="1"/>
</dbReference>
<dbReference type="OrthoDB" id="2157530at2759"/>
<keyword evidence="3" id="KW-1185">Reference proteome</keyword>
<proteinExistence type="predicted"/>
<dbReference type="PANTHER" id="PTHR24148">
    <property type="entry name" value="ANKYRIN REPEAT DOMAIN-CONTAINING PROTEIN 39 HOMOLOG-RELATED"/>
    <property type="match status" value="1"/>
</dbReference>
<organism evidence="2 3">
    <name type="scientific">Sclerotinia nivalis</name>
    <dbReference type="NCBI Taxonomy" id="352851"/>
    <lineage>
        <taxon>Eukaryota</taxon>
        <taxon>Fungi</taxon>
        <taxon>Dikarya</taxon>
        <taxon>Ascomycota</taxon>
        <taxon>Pezizomycotina</taxon>
        <taxon>Leotiomycetes</taxon>
        <taxon>Helotiales</taxon>
        <taxon>Sclerotiniaceae</taxon>
        <taxon>Sclerotinia</taxon>
    </lineage>
</organism>
<dbReference type="InterPro" id="IPR010730">
    <property type="entry name" value="HET"/>
</dbReference>
<comment type="caution">
    <text evidence="2">The sequence shown here is derived from an EMBL/GenBank/DDBJ whole genome shotgun (WGS) entry which is preliminary data.</text>
</comment>
<evidence type="ECO:0000313" key="2">
    <source>
        <dbReference type="EMBL" id="KAJ8058610.1"/>
    </source>
</evidence>
<reference evidence="2" key="1">
    <citation type="submission" date="2022-11" db="EMBL/GenBank/DDBJ databases">
        <title>Genome Resource of Sclerotinia nivalis Strain SnTB1, a Plant Pathogen Isolated from American Ginseng.</title>
        <authorList>
            <person name="Fan S."/>
        </authorList>
    </citation>
    <scope>NUCLEOTIDE SEQUENCE</scope>
    <source>
        <strain evidence="2">SnTB1</strain>
    </source>
</reference>
<sequence>MFDAFKFVASLFSSLIRWYYFDRMSSYQYTPINSHELQIRVLHILPRSHRATRYTSQLDGLCEQGDSGNCQDVSRVSCTLHVVSLKDIPEYHALSYCWGDTDLPRAKILLDETEIEVTTSLEQALRTFRHESVPMIFWADAICINQDDPDEKAEQIKLMRDIYTYASFVDVFLGDGTAKTDEAMDSTLTIGQAAFDAGIFSVTVDSMRDCEFYIRGDHEGYGFNRPKLDDPLADVKRSLYQLAMDIGFNFPYVGWYEIGNRDYWNRLWIMQEFCLGKELLITCGEKTIPFHPWFEAAWIFLAMQSTMVVNTYGLHKSANDPVVGSTLREIARCLSVAPPNLGRLLGTRKQHQKSGGSTLARLLERGCIQASKDLVRKAKYPRDRIYGLLGMASDASLLNIQPTYTNVDSDDETVQIFTSVSRILLEHGNVDILAWCQQPKSLAGLPSWVPDFTSTLLEPSCETKRAALFSASGQSSLDVVPDMAEVDSRVLGLRGARFDTVMAHGSLFTVDNRQGIVSRTTEEYLKTHANMTRYFDEITHFCEQGQTINAKSAIPISQHDIRWFGAHWRIPCADQTDNNTFRTRATDVSLMGYNDHRRSIELYSDNARSVTDQHLTEEEFEANTAEHIRCIQTAAYASYKNAMAYQQNRRPFVSTQGYVGLIPEHSLPGDVIIIIFGAVQPFVVRSVGEDKWGLIGEAYVHGIMDGEFMESDFQTEEFVLC</sequence>
<dbReference type="InterPro" id="IPR052895">
    <property type="entry name" value="HetReg/Transcr_Mod"/>
</dbReference>
<name>A0A9X0A9A7_9HELO</name>
<dbReference type="Proteomes" id="UP001152300">
    <property type="component" value="Unassembled WGS sequence"/>
</dbReference>
<accession>A0A9X0A9A7</accession>
<dbReference type="EMBL" id="JAPEIS010000016">
    <property type="protein sequence ID" value="KAJ8058610.1"/>
    <property type="molecule type" value="Genomic_DNA"/>
</dbReference>
<dbReference type="PANTHER" id="PTHR24148:SF82">
    <property type="entry name" value="HETEROKARYON INCOMPATIBILITY DOMAIN-CONTAINING PROTEIN"/>
    <property type="match status" value="1"/>
</dbReference>
<gene>
    <name evidence="2" type="ORF">OCU04_012787</name>
</gene>
<protein>
    <recommendedName>
        <fullName evidence="1">Heterokaryon incompatibility domain-containing protein</fullName>
    </recommendedName>
</protein>